<name>A0A8D8QTV3_9HEMI</name>
<keyword evidence="1" id="KW-0472">Membrane</keyword>
<keyword evidence="2" id="KW-0732">Signal</keyword>
<dbReference type="EMBL" id="HBUF01099079">
    <property type="protein sequence ID" value="CAG6637612.1"/>
    <property type="molecule type" value="Transcribed_RNA"/>
</dbReference>
<protein>
    <recommendedName>
        <fullName evidence="4">Secreted protein</fullName>
    </recommendedName>
</protein>
<sequence length="119" mass="14062">MKRVLLISLVFGAHDYGTSLGEQFCYHVREVCCTTFVFVILSAKNGNFKSRFYRFLASFSLKFHFPTALYRVLILLTLIVSTHFWFKLRKTLKNTCFFKSSRFVFRFGAVLEVPEDFFR</sequence>
<reference evidence="3" key="1">
    <citation type="submission" date="2021-05" db="EMBL/GenBank/DDBJ databases">
        <authorList>
            <person name="Alioto T."/>
            <person name="Alioto T."/>
            <person name="Gomez Garrido J."/>
        </authorList>
    </citation>
    <scope>NUCLEOTIDE SEQUENCE</scope>
</reference>
<accession>A0A8D8QTV3</accession>
<evidence type="ECO:0000313" key="3">
    <source>
        <dbReference type="EMBL" id="CAG6637612.1"/>
    </source>
</evidence>
<feature type="signal peptide" evidence="2">
    <location>
        <begin position="1"/>
        <end position="21"/>
    </location>
</feature>
<keyword evidence="1" id="KW-0812">Transmembrane</keyword>
<dbReference type="EMBL" id="HBUF01099080">
    <property type="protein sequence ID" value="CAG6637613.1"/>
    <property type="molecule type" value="Transcribed_RNA"/>
</dbReference>
<evidence type="ECO:0000256" key="2">
    <source>
        <dbReference type="SAM" id="SignalP"/>
    </source>
</evidence>
<keyword evidence="1" id="KW-1133">Transmembrane helix</keyword>
<proteinExistence type="predicted"/>
<dbReference type="AlphaFoldDB" id="A0A8D8QTV3"/>
<organism evidence="3">
    <name type="scientific">Cacopsylla melanoneura</name>
    <dbReference type="NCBI Taxonomy" id="428564"/>
    <lineage>
        <taxon>Eukaryota</taxon>
        <taxon>Metazoa</taxon>
        <taxon>Ecdysozoa</taxon>
        <taxon>Arthropoda</taxon>
        <taxon>Hexapoda</taxon>
        <taxon>Insecta</taxon>
        <taxon>Pterygota</taxon>
        <taxon>Neoptera</taxon>
        <taxon>Paraneoptera</taxon>
        <taxon>Hemiptera</taxon>
        <taxon>Sternorrhyncha</taxon>
        <taxon>Psylloidea</taxon>
        <taxon>Psyllidae</taxon>
        <taxon>Psyllinae</taxon>
        <taxon>Cacopsylla</taxon>
    </lineage>
</organism>
<evidence type="ECO:0000256" key="1">
    <source>
        <dbReference type="SAM" id="Phobius"/>
    </source>
</evidence>
<evidence type="ECO:0008006" key="4">
    <source>
        <dbReference type="Google" id="ProtNLM"/>
    </source>
</evidence>
<feature type="transmembrane region" description="Helical" evidence="1">
    <location>
        <begin position="68"/>
        <end position="86"/>
    </location>
</feature>
<feature type="chain" id="PRO_5036428520" description="Secreted protein" evidence="2">
    <location>
        <begin position="22"/>
        <end position="119"/>
    </location>
</feature>